<dbReference type="InterPro" id="IPR042099">
    <property type="entry name" value="ANL_N_sf"/>
</dbReference>
<dbReference type="EMBL" id="SLXQ01000009">
    <property type="protein sequence ID" value="TCP49373.1"/>
    <property type="molecule type" value="Genomic_DNA"/>
</dbReference>
<dbReference type="PANTHER" id="PTHR24096">
    <property type="entry name" value="LONG-CHAIN-FATTY-ACID--COA LIGASE"/>
    <property type="match status" value="1"/>
</dbReference>
<feature type="domain" description="AMP-dependent synthetase/ligase" evidence="1">
    <location>
        <begin position="8"/>
        <end position="373"/>
    </location>
</feature>
<dbReference type="InterPro" id="IPR020845">
    <property type="entry name" value="AMP-binding_CS"/>
</dbReference>
<dbReference type="Gene3D" id="3.40.50.12780">
    <property type="entry name" value="N-terminal domain of ligase-like"/>
    <property type="match status" value="1"/>
</dbReference>
<evidence type="ECO:0000313" key="4">
    <source>
        <dbReference type="Proteomes" id="UP000294911"/>
    </source>
</evidence>
<dbReference type="InterPro" id="IPR025110">
    <property type="entry name" value="AMP-bd_C"/>
</dbReference>
<keyword evidence="4" id="KW-1185">Reference proteome</keyword>
<comment type="caution">
    <text evidence="3">The sequence shown here is derived from an EMBL/GenBank/DDBJ whole genome shotgun (WGS) entry which is preliminary data.</text>
</comment>
<gene>
    <name evidence="3" type="ORF">EV191_109195</name>
</gene>
<feature type="domain" description="AMP-binding enzyme C-terminal" evidence="2">
    <location>
        <begin position="424"/>
        <end position="499"/>
    </location>
</feature>
<dbReference type="GO" id="GO:0016405">
    <property type="term" value="F:CoA-ligase activity"/>
    <property type="evidence" value="ECO:0007669"/>
    <property type="project" value="TreeGrafter"/>
</dbReference>
<evidence type="ECO:0000259" key="2">
    <source>
        <dbReference type="Pfam" id="PF13193"/>
    </source>
</evidence>
<organism evidence="3 4">
    <name type="scientific">Tamaricihabitans halophyticus</name>
    <dbReference type="NCBI Taxonomy" id="1262583"/>
    <lineage>
        <taxon>Bacteria</taxon>
        <taxon>Bacillati</taxon>
        <taxon>Actinomycetota</taxon>
        <taxon>Actinomycetes</taxon>
        <taxon>Pseudonocardiales</taxon>
        <taxon>Pseudonocardiaceae</taxon>
        <taxon>Tamaricihabitans</taxon>
    </lineage>
</organism>
<keyword evidence="3" id="KW-0436">Ligase</keyword>
<dbReference type="Pfam" id="PF13193">
    <property type="entry name" value="AMP-binding_C"/>
    <property type="match status" value="1"/>
</dbReference>
<dbReference type="InterPro" id="IPR000873">
    <property type="entry name" value="AMP-dep_synth/lig_dom"/>
</dbReference>
<dbReference type="PROSITE" id="PS00455">
    <property type="entry name" value="AMP_BINDING"/>
    <property type="match status" value="1"/>
</dbReference>
<dbReference type="InterPro" id="IPR045851">
    <property type="entry name" value="AMP-bd_C_sf"/>
</dbReference>
<proteinExistence type="predicted"/>
<evidence type="ECO:0000259" key="1">
    <source>
        <dbReference type="Pfam" id="PF00501"/>
    </source>
</evidence>
<dbReference type="Gene3D" id="3.30.300.30">
    <property type="match status" value="1"/>
</dbReference>
<reference evidence="3 4" key="1">
    <citation type="submission" date="2019-03" db="EMBL/GenBank/DDBJ databases">
        <title>Genomic Encyclopedia of Type Strains, Phase IV (KMG-IV): sequencing the most valuable type-strain genomes for metagenomic binning, comparative biology and taxonomic classification.</title>
        <authorList>
            <person name="Goeker M."/>
        </authorList>
    </citation>
    <scope>NUCLEOTIDE SEQUENCE [LARGE SCALE GENOMIC DNA]</scope>
    <source>
        <strain evidence="3 4">DSM 45765</strain>
    </source>
</reference>
<dbReference type="RefSeq" id="WP_132878660.1">
    <property type="nucleotide sequence ID" value="NZ_SLXQ01000009.1"/>
</dbReference>
<accession>A0A4R2QJ27</accession>
<dbReference type="PANTHER" id="PTHR24096:SF267">
    <property type="entry name" value="MALONATE--COA LIGASE ACSF3, MITOCHONDRIAL"/>
    <property type="match status" value="1"/>
</dbReference>
<dbReference type="AlphaFoldDB" id="A0A4R2QJ27"/>
<dbReference type="Pfam" id="PF00501">
    <property type="entry name" value="AMP-binding"/>
    <property type="match status" value="1"/>
</dbReference>
<sequence>MDPATLLRKAVRLYGENTAFASGERTQTYRELFDRAVRLTNTLRDAGISPGDRVAVLSDNAFESLEQIAGLALGNYVRCALYTHDTPDKHQYLLELTGSAALIVQDKHFAAVQPVLSDVPGLRLVLVVGDAPAGTVDYYQALAGASTVDPQVPLREDDPHIIRFSAGTTGKPKGILHTVRGWMDMGNEMALIVTRFGEQDRYLVPAPLSHAAGLFIWPLVAAGAGTIVMPAFEPAHFLELIERERASIVLVVPTMIQMITQHPDAATRDLSSLHTVLYGTAPASEGTLRAAIALWGNVMYQIYGQSEALPLTILAPVHHVVDGTEEQRKWLRSAGRPTPNSEIAILDDAGNQLPVGEIGEVAGRTPGQMSEIWGNPAATAERITEDGWHRTRDMGYLAEDGFLYLTDRKEDTIISGGFNIWPIELERALAEHPAVQESAVVGVPHPKWGETPHAAVVLRADCAATEEELIEWTKQRVGSVKKVTGVSFVESLPRSAIGKILRRVVREQCAPDASALHGA</sequence>
<dbReference type="SUPFAM" id="SSF56801">
    <property type="entry name" value="Acetyl-CoA synthetase-like"/>
    <property type="match status" value="1"/>
</dbReference>
<dbReference type="OrthoDB" id="9803968at2"/>
<name>A0A4R2QJ27_9PSEU</name>
<evidence type="ECO:0000313" key="3">
    <source>
        <dbReference type="EMBL" id="TCP49373.1"/>
    </source>
</evidence>
<dbReference type="Proteomes" id="UP000294911">
    <property type="component" value="Unassembled WGS sequence"/>
</dbReference>
<protein>
    <submittedName>
        <fullName evidence="3">Acyl-CoA synthetase (AMP-forming)/AMP-acid ligase II</fullName>
    </submittedName>
</protein>